<dbReference type="EMBL" id="HBUF01340522">
    <property type="protein sequence ID" value="CAG6702486.1"/>
    <property type="molecule type" value="Transcribed_RNA"/>
</dbReference>
<dbReference type="EMBL" id="HBUF01340530">
    <property type="protein sequence ID" value="CAG6702545.1"/>
    <property type="molecule type" value="Transcribed_RNA"/>
</dbReference>
<proteinExistence type="predicted"/>
<reference evidence="2" key="1">
    <citation type="submission" date="2021-05" db="EMBL/GenBank/DDBJ databases">
        <authorList>
            <person name="Alioto T."/>
            <person name="Alioto T."/>
            <person name="Gomez Garrido J."/>
        </authorList>
    </citation>
    <scope>NUCLEOTIDE SEQUENCE</scope>
</reference>
<name>A0A8D8UHA5_9HEMI</name>
<evidence type="ECO:0000313" key="2">
    <source>
        <dbReference type="EMBL" id="CAG6702537.1"/>
    </source>
</evidence>
<dbReference type="EMBL" id="HBUF01340527">
    <property type="protein sequence ID" value="CAG6702523.1"/>
    <property type="molecule type" value="Transcribed_RNA"/>
</dbReference>
<dbReference type="EMBL" id="HBUF01340529">
    <property type="protein sequence ID" value="CAG6702537.1"/>
    <property type="molecule type" value="Transcribed_RNA"/>
</dbReference>
<dbReference type="AlphaFoldDB" id="A0A8D8UHA5"/>
<sequence>MFCNWTEAPLKFVALSHNILVGKDRLAMKRSRVAKKASEERELTTSRCTALVAKHTNKASQHLSIGEFLLGPVLKGKGPPKSTPTLMKGLPCSNRLGGKSAI</sequence>
<dbReference type="EMBL" id="HBUF01340524">
    <property type="protein sequence ID" value="CAG6702500.1"/>
    <property type="molecule type" value="Transcribed_RNA"/>
</dbReference>
<accession>A0A8D8UHA5</accession>
<dbReference type="EMBL" id="HBUF01340526">
    <property type="protein sequence ID" value="CAG6702515.1"/>
    <property type="molecule type" value="Transcribed_RNA"/>
</dbReference>
<organism evidence="2">
    <name type="scientific">Cacopsylla melanoneura</name>
    <dbReference type="NCBI Taxonomy" id="428564"/>
    <lineage>
        <taxon>Eukaryota</taxon>
        <taxon>Metazoa</taxon>
        <taxon>Ecdysozoa</taxon>
        <taxon>Arthropoda</taxon>
        <taxon>Hexapoda</taxon>
        <taxon>Insecta</taxon>
        <taxon>Pterygota</taxon>
        <taxon>Neoptera</taxon>
        <taxon>Paraneoptera</taxon>
        <taxon>Hemiptera</taxon>
        <taxon>Sternorrhyncha</taxon>
        <taxon>Psylloidea</taxon>
        <taxon>Psyllidae</taxon>
        <taxon>Psyllinae</taxon>
        <taxon>Cacopsylla</taxon>
    </lineage>
</organism>
<protein>
    <submittedName>
        <fullName evidence="2">Uncharacterized protein</fullName>
    </submittedName>
</protein>
<dbReference type="EMBL" id="HBUF01340531">
    <property type="protein sequence ID" value="CAG6702552.1"/>
    <property type="molecule type" value="Transcribed_RNA"/>
</dbReference>
<evidence type="ECO:0000256" key="1">
    <source>
        <dbReference type="SAM" id="MobiDB-lite"/>
    </source>
</evidence>
<dbReference type="EMBL" id="HBUF01340525">
    <property type="protein sequence ID" value="CAG6702508.1"/>
    <property type="molecule type" value="Transcribed_RNA"/>
</dbReference>
<feature type="region of interest" description="Disordered" evidence="1">
    <location>
        <begin position="79"/>
        <end position="102"/>
    </location>
</feature>